<evidence type="ECO:0000313" key="4">
    <source>
        <dbReference type="Proteomes" id="UP000215914"/>
    </source>
</evidence>
<evidence type="ECO:0000313" key="3">
    <source>
        <dbReference type="EMBL" id="KAF5790530.1"/>
    </source>
</evidence>
<sequence>MPDEAALNAVLPEGKGDLGDLGDPAATGVPKETVVKFGDRRQPKKKSHEAVSVPTLVPEVAGILRTRLRKYEDYVVVSDTLEGLGVPDGSAATGASTTGTKPVDDKKQKAAASVAGGEKAPKFRKTRATAVPKTKPAVTTGKLIKCFASFVAAECLIDAFSFCSTLGGTGIRVCYPPSSPKVVDVETQKKGDENPSIEVQLEREKAAFEKLKQTERWVASAGLKQVRSLAKLLSDERKLWKEACDRENEKLFRVRQELNNLKAANAALVKEKAAAEAAVKEAESRGATALKEAEARAAQELADANADRITLNKVAEVQNRVTILEEVSSRATEAEAQANRAAEARDGLTTSLGQVTVDHAWMREHVIEHVSTWWPFYLCVFLC</sequence>
<reference evidence="3" key="1">
    <citation type="journal article" date="2017" name="Nature">
        <title>The sunflower genome provides insights into oil metabolism, flowering and Asterid evolution.</title>
        <authorList>
            <person name="Badouin H."/>
            <person name="Gouzy J."/>
            <person name="Grassa C.J."/>
            <person name="Murat F."/>
            <person name="Staton S.E."/>
            <person name="Cottret L."/>
            <person name="Lelandais-Briere C."/>
            <person name="Owens G.L."/>
            <person name="Carrere S."/>
            <person name="Mayjonade B."/>
            <person name="Legrand L."/>
            <person name="Gill N."/>
            <person name="Kane N.C."/>
            <person name="Bowers J.E."/>
            <person name="Hubner S."/>
            <person name="Bellec A."/>
            <person name="Berard A."/>
            <person name="Berges H."/>
            <person name="Blanchet N."/>
            <person name="Boniface M.C."/>
            <person name="Brunel D."/>
            <person name="Catrice O."/>
            <person name="Chaidir N."/>
            <person name="Claudel C."/>
            <person name="Donnadieu C."/>
            <person name="Faraut T."/>
            <person name="Fievet G."/>
            <person name="Helmstetter N."/>
            <person name="King M."/>
            <person name="Knapp S.J."/>
            <person name="Lai Z."/>
            <person name="Le Paslier M.C."/>
            <person name="Lippi Y."/>
            <person name="Lorenzon L."/>
            <person name="Mandel J.R."/>
            <person name="Marage G."/>
            <person name="Marchand G."/>
            <person name="Marquand E."/>
            <person name="Bret-Mestries E."/>
            <person name="Morien E."/>
            <person name="Nambeesan S."/>
            <person name="Nguyen T."/>
            <person name="Pegot-Espagnet P."/>
            <person name="Pouilly N."/>
            <person name="Raftis F."/>
            <person name="Sallet E."/>
            <person name="Schiex T."/>
            <person name="Thomas J."/>
            <person name="Vandecasteele C."/>
            <person name="Vares D."/>
            <person name="Vear F."/>
            <person name="Vautrin S."/>
            <person name="Crespi M."/>
            <person name="Mangin B."/>
            <person name="Burke J.M."/>
            <person name="Salse J."/>
            <person name="Munos S."/>
            <person name="Vincourt P."/>
            <person name="Rieseberg L.H."/>
            <person name="Langlade N.B."/>
        </authorList>
    </citation>
    <scope>NUCLEOTIDE SEQUENCE</scope>
    <source>
        <tissue evidence="3">Leaves</tissue>
    </source>
</reference>
<dbReference type="Gramene" id="mRNA:HanXRQr2_Chr09g0384311">
    <property type="protein sequence ID" value="mRNA:HanXRQr2_Chr09g0384311"/>
    <property type="gene ID" value="HanXRQr2_Chr09g0384311"/>
</dbReference>
<gene>
    <name evidence="3" type="ORF">HanXRQr2_Chr09g0384311</name>
</gene>
<protein>
    <submittedName>
        <fullName evidence="3">Uncharacterized protein</fullName>
    </submittedName>
</protein>
<name>A0A9K3I5Q9_HELAN</name>
<keyword evidence="4" id="KW-1185">Reference proteome</keyword>
<feature type="coiled-coil region" evidence="1">
    <location>
        <begin position="244"/>
        <end position="344"/>
    </location>
</feature>
<organism evidence="3 4">
    <name type="scientific">Helianthus annuus</name>
    <name type="common">Common sunflower</name>
    <dbReference type="NCBI Taxonomy" id="4232"/>
    <lineage>
        <taxon>Eukaryota</taxon>
        <taxon>Viridiplantae</taxon>
        <taxon>Streptophyta</taxon>
        <taxon>Embryophyta</taxon>
        <taxon>Tracheophyta</taxon>
        <taxon>Spermatophyta</taxon>
        <taxon>Magnoliopsida</taxon>
        <taxon>eudicotyledons</taxon>
        <taxon>Gunneridae</taxon>
        <taxon>Pentapetalae</taxon>
        <taxon>asterids</taxon>
        <taxon>campanulids</taxon>
        <taxon>Asterales</taxon>
        <taxon>Asteraceae</taxon>
        <taxon>Asteroideae</taxon>
        <taxon>Heliantheae alliance</taxon>
        <taxon>Heliantheae</taxon>
        <taxon>Helianthus</taxon>
    </lineage>
</organism>
<evidence type="ECO:0000256" key="2">
    <source>
        <dbReference type="SAM" id="MobiDB-lite"/>
    </source>
</evidence>
<comment type="caution">
    <text evidence="3">The sequence shown here is derived from an EMBL/GenBank/DDBJ whole genome shotgun (WGS) entry which is preliminary data.</text>
</comment>
<dbReference type="AlphaFoldDB" id="A0A9K3I5Q9"/>
<feature type="region of interest" description="Disordered" evidence="2">
    <location>
        <begin position="87"/>
        <end position="107"/>
    </location>
</feature>
<dbReference type="Proteomes" id="UP000215914">
    <property type="component" value="Unassembled WGS sequence"/>
</dbReference>
<keyword evidence="1" id="KW-0175">Coiled coil</keyword>
<proteinExistence type="predicted"/>
<feature type="compositionally biased region" description="Low complexity" evidence="2">
    <location>
        <begin position="89"/>
        <end position="100"/>
    </location>
</feature>
<dbReference type="EMBL" id="MNCJ02000324">
    <property type="protein sequence ID" value="KAF5790530.1"/>
    <property type="molecule type" value="Genomic_DNA"/>
</dbReference>
<accession>A0A9K3I5Q9</accession>
<evidence type="ECO:0000256" key="1">
    <source>
        <dbReference type="SAM" id="Coils"/>
    </source>
</evidence>
<feature type="region of interest" description="Disordered" evidence="2">
    <location>
        <begin position="1"/>
        <end position="27"/>
    </location>
</feature>
<reference evidence="3" key="2">
    <citation type="submission" date="2020-06" db="EMBL/GenBank/DDBJ databases">
        <title>Helianthus annuus Genome sequencing and assembly Release 2.</title>
        <authorList>
            <person name="Gouzy J."/>
            <person name="Langlade N."/>
            <person name="Munos S."/>
        </authorList>
    </citation>
    <scope>NUCLEOTIDE SEQUENCE</scope>
    <source>
        <tissue evidence="3">Leaves</tissue>
    </source>
</reference>